<organism evidence="2">
    <name type="scientific">viral metagenome</name>
    <dbReference type="NCBI Taxonomy" id="1070528"/>
    <lineage>
        <taxon>unclassified sequences</taxon>
        <taxon>metagenomes</taxon>
        <taxon>organismal metagenomes</taxon>
    </lineage>
</organism>
<protein>
    <submittedName>
        <fullName evidence="2">Uncharacterized protein</fullName>
    </submittedName>
</protein>
<name>A0A6M3L2G9_9ZZZZ</name>
<proteinExistence type="predicted"/>
<gene>
    <name evidence="1" type="ORF">MM415A01711_0016</name>
    <name evidence="2" type="ORF">MM415B02958_0005</name>
</gene>
<dbReference type="EMBL" id="MT142716">
    <property type="protein sequence ID" value="QJA87558.1"/>
    <property type="molecule type" value="Genomic_DNA"/>
</dbReference>
<dbReference type="AlphaFoldDB" id="A0A6M3L2G9"/>
<sequence length="65" mass="7332">MKFNYAGTIEVGQLESGDLIVTVGDGYFYRGHEVILKDDLKHFSPADCEALNLVDPDRTERLCQQ</sequence>
<evidence type="ECO:0000313" key="1">
    <source>
        <dbReference type="EMBL" id="QJA75774.1"/>
    </source>
</evidence>
<dbReference type="EMBL" id="MT142184">
    <property type="protein sequence ID" value="QJA75774.1"/>
    <property type="molecule type" value="Genomic_DNA"/>
</dbReference>
<evidence type="ECO:0000313" key="2">
    <source>
        <dbReference type="EMBL" id="QJA87558.1"/>
    </source>
</evidence>
<accession>A0A6M3L2G9</accession>
<reference evidence="2" key="1">
    <citation type="submission" date="2020-03" db="EMBL/GenBank/DDBJ databases">
        <title>The deep terrestrial virosphere.</title>
        <authorList>
            <person name="Holmfeldt K."/>
            <person name="Nilsson E."/>
            <person name="Simone D."/>
            <person name="Lopez-Fernandez M."/>
            <person name="Wu X."/>
            <person name="de Brujin I."/>
            <person name="Lundin D."/>
            <person name="Andersson A."/>
            <person name="Bertilsson S."/>
            <person name="Dopson M."/>
        </authorList>
    </citation>
    <scope>NUCLEOTIDE SEQUENCE</scope>
    <source>
        <strain evidence="1">MM415A01711</strain>
        <strain evidence="2">MM415B02958</strain>
    </source>
</reference>